<dbReference type="HOGENOM" id="CLU_2048201_0_0_9"/>
<dbReference type="PATRIC" id="fig|1002809.3.peg.1501"/>
<protein>
    <submittedName>
        <fullName evidence="2">Membrane protein</fullName>
    </submittedName>
</protein>
<feature type="transmembrane region" description="Helical" evidence="1">
    <location>
        <begin position="5"/>
        <end position="24"/>
    </location>
</feature>
<organism evidence="2 3">
    <name type="scientific">Solibacillus silvestris (strain StLB046)</name>
    <name type="common">Bacillus silvestris</name>
    <dbReference type="NCBI Taxonomy" id="1002809"/>
    <lineage>
        <taxon>Bacteria</taxon>
        <taxon>Bacillati</taxon>
        <taxon>Bacillota</taxon>
        <taxon>Bacilli</taxon>
        <taxon>Bacillales</taxon>
        <taxon>Caryophanaceae</taxon>
        <taxon>Solibacillus</taxon>
    </lineage>
</organism>
<keyword evidence="1" id="KW-0472">Membrane</keyword>
<keyword evidence="1" id="KW-0812">Transmembrane</keyword>
<evidence type="ECO:0000313" key="3">
    <source>
        <dbReference type="Proteomes" id="UP000006691"/>
    </source>
</evidence>
<evidence type="ECO:0000313" key="2">
    <source>
        <dbReference type="EMBL" id="BAK15911.1"/>
    </source>
</evidence>
<accession>F2F3G3</accession>
<proteinExistence type="predicted"/>
<dbReference type="AlphaFoldDB" id="F2F3G3"/>
<feature type="transmembrane region" description="Helical" evidence="1">
    <location>
        <begin position="84"/>
        <end position="101"/>
    </location>
</feature>
<dbReference type="KEGG" id="siv:SSIL_1488"/>
<reference evidence="2 3" key="2">
    <citation type="journal article" date="2012" name="J. Biosci. Bioeng.">
        <title>Complete genome sequence and characterization of the N-acylhomoserine lactone-degrading gene of the potato leaf-associated Solibacillus silvestris.</title>
        <authorList>
            <person name="Morohoshi T."/>
            <person name="Tominaga Y."/>
            <person name="Someya N."/>
            <person name="Ikeda T."/>
        </authorList>
    </citation>
    <scope>NUCLEOTIDE SEQUENCE [LARGE SCALE GENOMIC DNA]</scope>
    <source>
        <strain evidence="2 3">StLB046</strain>
    </source>
</reference>
<gene>
    <name evidence="2" type="ordered locus">SSIL_1488</name>
</gene>
<dbReference type="EMBL" id="AP012157">
    <property type="protein sequence ID" value="BAK15911.1"/>
    <property type="molecule type" value="Genomic_DNA"/>
</dbReference>
<dbReference type="eggNOG" id="COG2244">
    <property type="taxonomic scope" value="Bacteria"/>
</dbReference>
<evidence type="ECO:0000256" key="1">
    <source>
        <dbReference type="SAM" id="Phobius"/>
    </source>
</evidence>
<dbReference type="STRING" id="1002809.SSIL_1488"/>
<keyword evidence="3" id="KW-1185">Reference proteome</keyword>
<reference evidence="3" key="1">
    <citation type="submission" date="2011-04" db="EMBL/GenBank/DDBJ databases">
        <title>Genome sequence of Solibacillus silvestris StLB046.</title>
        <authorList>
            <person name="Morohoshi T."/>
            <person name="Someya N."/>
            <person name="Ikeda T."/>
        </authorList>
    </citation>
    <scope>NUCLEOTIDE SEQUENCE [LARGE SCALE GENOMIC DNA]</scope>
    <source>
        <strain evidence="3">StLB046</strain>
    </source>
</reference>
<feature type="transmembrane region" description="Helical" evidence="1">
    <location>
        <begin position="60"/>
        <end position="78"/>
    </location>
</feature>
<feature type="transmembrane region" description="Helical" evidence="1">
    <location>
        <begin position="30"/>
        <end position="48"/>
    </location>
</feature>
<sequence length="120" mass="13461">MMNSIYGGIGKLFLLFFLASQPAIQEKGAIIAIGFGVLITSFLHIASIRQQKKINVGFRFFVLPYGIFILTCFVQPIIAVGMPLIVSVAITIGFVLLLLFITKQIRFNDFHYLRSIFSRS</sequence>
<keyword evidence="1" id="KW-1133">Transmembrane helix</keyword>
<dbReference type="Proteomes" id="UP000006691">
    <property type="component" value="Chromosome"/>
</dbReference>
<name>F2F3G3_SOLSS</name>